<dbReference type="Pfam" id="PF13864">
    <property type="entry name" value="Enkurin"/>
    <property type="match status" value="1"/>
</dbReference>
<dbReference type="EMBL" id="ATMH01007948">
    <property type="protein sequence ID" value="EPY23010.1"/>
    <property type="molecule type" value="Genomic_DNA"/>
</dbReference>
<keyword evidence="3" id="KW-0963">Cytoplasm</keyword>
<dbReference type="GO" id="GO:0005929">
    <property type="term" value="C:cilium"/>
    <property type="evidence" value="ECO:0007669"/>
    <property type="project" value="UniProtKB-SubCell"/>
</dbReference>
<feature type="coiled-coil region" evidence="6">
    <location>
        <begin position="30"/>
        <end position="87"/>
    </location>
</feature>
<comment type="caution">
    <text evidence="9">The sequence shown here is derived from an EMBL/GenBank/DDBJ whole genome shotgun (WGS) entry which is preliminary data.</text>
</comment>
<sequence length="95" mass="10947">MAAEKEAVRDAAARKEEEARIPPGHRLVSEEEKAATLVRLEERKKELETELGKIPIRFDTVSIQNKRKAIETELQQIEAAKLKHQTKKPLYLPLY</sequence>
<dbReference type="InterPro" id="IPR052102">
    <property type="entry name" value="Enkurin_domain-protein"/>
</dbReference>
<proteinExistence type="predicted"/>
<keyword evidence="4" id="KW-0206">Cytoskeleton</keyword>
<evidence type="ECO:0000256" key="5">
    <source>
        <dbReference type="ARBA" id="ARBA00023273"/>
    </source>
</evidence>
<evidence type="ECO:0000256" key="1">
    <source>
        <dbReference type="ARBA" id="ARBA00004138"/>
    </source>
</evidence>
<dbReference type="PANTHER" id="PTHR21490:SF2">
    <property type="entry name" value="ENKURIN DOMAIN-CONTAINING PROTEIN 1"/>
    <property type="match status" value="1"/>
</dbReference>
<evidence type="ECO:0000256" key="3">
    <source>
        <dbReference type="ARBA" id="ARBA00022490"/>
    </source>
</evidence>
<accession>S9VIG0</accession>
<evidence type="ECO:0000259" key="8">
    <source>
        <dbReference type="PROSITE" id="PS51665"/>
    </source>
</evidence>
<evidence type="ECO:0000313" key="9">
    <source>
        <dbReference type="EMBL" id="EPY23010.1"/>
    </source>
</evidence>
<name>S9VIG0_9TRYP</name>
<keyword evidence="10" id="KW-1185">Reference proteome</keyword>
<dbReference type="OrthoDB" id="10264920at2759"/>
<evidence type="ECO:0000256" key="2">
    <source>
        <dbReference type="ARBA" id="ARBA00004245"/>
    </source>
</evidence>
<dbReference type="PROSITE" id="PS51665">
    <property type="entry name" value="ENKURIN"/>
    <property type="match status" value="1"/>
</dbReference>
<feature type="region of interest" description="Disordered" evidence="7">
    <location>
        <begin position="1"/>
        <end position="25"/>
    </location>
</feature>
<comment type="subcellular location">
    <subcellularLocation>
        <location evidence="1">Cell projection</location>
        <location evidence="1">Cilium</location>
    </subcellularLocation>
    <subcellularLocation>
        <location evidence="2">Cytoplasm</location>
        <location evidence="2">Cytoskeleton</location>
    </subcellularLocation>
</comment>
<evidence type="ECO:0000256" key="7">
    <source>
        <dbReference type="SAM" id="MobiDB-lite"/>
    </source>
</evidence>
<keyword evidence="6" id="KW-0175">Coiled coil</keyword>
<dbReference type="GO" id="GO:0005881">
    <property type="term" value="C:cytoplasmic microtubule"/>
    <property type="evidence" value="ECO:0007669"/>
    <property type="project" value="TreeGrafter"/>
</dbReference>
<feature type="domain" description="Enkurin" evidence="8">
    <location>
        <begin position="1"/>
        <end position="92"/>
    </location>
</feature>
<evidence type="ECO:0000256" key="6">
    <source>
        <dbReference type="SAM" id="Coils"/>
    </source>
</evidence>
<dbReference type="InterPro" id="IPR027012">
    <property type="entry name" value="Enkurin_dom"/>
</dbReference>
<organism evidence="9 10">
    <name type="scientific">Strigomonas culicis</name>
    <dbReference type="NCBI Taxonomy" id="28005"/>
    <lineage>
        <taxon>Eukaryota</taxon>
        <taxon>Discoba</taxon>
        <taxon>Euglenozoa</taxon>
        <taxon>Kinetoplastea</taxon>
        <taxon>Metakinetoplastina</taxon>
        <taxon>Trypanosomatida</taxon>
        <taxon>Trypanosomatidae</taxon>
        <taxon>Strigomonadinae</taxon>
        <taxon>Strigomonas</taxon>
    </lineage>
</organism>
<dbReference type="AlphaFoldDB" id="S9VIG0"/>
<keyword evidence="5" id="KW-0966">Cell projection</keyword>
<reference evidence="9 10" key="1">
    <citation type="journal article" date="2013" name="PLoS ONE">
        <title>Predicting the Proteins of Angomonas deanei, Strigomonas culicis and Their Respective Endosymbionts Reveals New Aspects of the Trypanosomatidae Family.</title>
        <authorList>
            <person name="Motta M.C."/>
            <person name="Martins A.C."/>
            <person name="de Souza S.S."/>
            <person name="Catta-Preta C.M."/>
            <person name="Silva R."/>
            <person name="Klein C.C."/>
            <person name="de Almeida L.G."/>
            <person name="de Lima Cunha O."/>
            <person name="Ciapina L.P."/>
            <person name="Brocchi M."/>
            <person name="Colabardini A.C."/>
            <person name="de Araujo Lima B."/>
            <person name="Machado C.R."/>
            <person name="de Almeida Soares C.M."/>
            <person name="Probst C.M."/>
            <person name="de Menezes C.B."/>
            <person name="Thompson C.E."/>
            <person name="Bartholomeu D.C."/>
            <person name="Gradia D.F."/>
            <person name="Pavoni D.P."/>
            <person name="Grisard E.C."/>
            <person name="Fantinatti-Garboggini F."/>
            <person name="Marchini F.K."/>
            <person name="Rodrigues-Luiz G.F."/>
            <person name="Wagner G."/>
            <person name="Goldman G.H."/>
            <person name="Fietto J.L."/>
            <person name="Elias M.C."/>
            <person name="Goldman M.H."/>
            <person name="Sagot M.F."/>
            <person name="Pereira M."/>
            <person name="Stoco P.H."/>
            <person name="de Mendonca-Neto R.P."/>
            <person name="Teixeira S.M."/>
            <person name="Maciel T.E."/>
            <person name="de Oliveira Mendes T.A."/>
            <person name="Urmenyi T.P."/>
            <person name="de Souza W."/>
            <person name="Schenkman S."/>
            <person name="de Vasconcelos A.T."/>
        </authorList>
    </citation>
    <scope>NUCLEOTIDE SEQUENCE [LARGE SCALE GENOMIC DNA]</scope>
</reference>
<evidence type="ECO:0000313" key="10">
    <source>
        <dbReference type="Proteomes" id="UP000015354"/>
    </source>
</evidence>
<dbReference type="Proteomes" id="UP000015354">
    <property type="component" value="Unassembled WGS sequence"/>
</dbReference>
<evidence type="ECO:0000256" key="4">
    <source>
        <dbReference type="ARBA" id="ARBA00023212"/>
    </source>
</evidence>
<protein>
    <recommendedName>
        <fullName evidence="8">Enkurin domain-containing protein</fullName>
    </recommendedName>
</protein>
<feature type="compositionally biased region" description="Basic and acidic residues" evidence="7">
    <location>
        <begin position="1"/>
        <end position="20"/>
    </location>
</feature>
<gene>
    <name evidence="9" type="ORF">STCU_07948</name>
</gene>
<dbReference type="PANTHER" id="PTHR21490">
    <property type="entry name" value="ENKURIN-RELATED"/>
    <property type="match status" value="1"/>
</dbReference>